<dbReference type="PANTHER" id="PTHR10174:SF224">
    <property type="entry name" value="RETINOL-BINDING PROTEIN PINTA"/>
    <property type="match status" value="1"/>
</dbReference>
<sequence>MLLDDDACVINGQELILDCEQIPYSLVTQVTPYVLKNMITIVLNAYGTRFKGIYCINVPSVVHAMVNFCKPFLSEKMKNRVHTFSEDDLEKLYDHVPRSLLSVEYGGNAGTSAKLSNDLKLKIESYSEWFKIDSQVKTSEIPLGAFEVEGSFRKLDID</sequence>
<dbReference type="EMBL" id="VTPC01006364">
    <property type="protein sequence ID" value="KAF2895012.1"/>
    <property type="molecule type" value="Genomic_DNA"/>
</dbReference>
<dbReference type="SUPFAM" id="SSF52087">
    <property type="entry name" value="CRAL/TRIO domain"/>
    <property type="match status" value="1"/>
</dbReference>
<dbReference type="GO" id="GO:0016020">
    <property type="term" value="C:membrane"/>
    <property type="evidence" value="ECO:0007669"/>
    <property type="project" value="TreeGrafter"/>
</dbReference>
<protein>
    <recommendedName>
        <fullName evidence="1">CRAL-TRIO domain-containing protein</fullName>
    </recommendedName>
</protein>
<gene>
    <name evidence="2" type="ORF">ILUMI_11162</name>
</gene>
<comment type="caution">
    <text evidence="2">The sequence shown here is derived from an EMBL/GenBank/DDBJ whole genome shotgun (WGS) entry which is preliminary data.</text>
</comment>
<dbReference type="Proteomes" id="UP000801492">
    <property type="component" value="Unassembled WGS sequence"/>
</dbReference>
<dbReference type="InterPro" id="IPR001251">
    <property type="entry name" value="CRAL-TRIO_dom"/>
</dbReference>
<evidence type="ECO:0000259" key="1">
    <source>
        <dbReference type="PROSITE" id="PS50191"/>
    </source>
</evidence>
<dbReference type="InterPro" id="IPR036865">
    <property type="entry name" value="CRAL-TRIO_dom_sf"/>
</dbReference>
<dbReference type="OrthoDB" id="7126740at2759"/>
<proteinExistence type="predicted"/>
<dbReference type="Gene3D" id="1.20.5.1200">
    <property type="entry name" value="Alpha-tocopherol transfer"/>
    <property type="match status" value="1"/>
</dbReference>
<dbReference type="CDD" id="cd00170">
    <property type="entry name" value="SEC14"/>
    <property type="match status" value="1"/>
</dbReference>
<feature type="domain" description="CRAL-TRIO" evidence="1">
    <location>
        <begin position="1"/>
        <end position="113"/>
    </location>
</feature>
<evidence type="ECO:0000313" key="3">
    <source>
        <dbReference type="Proteomes" id="UP000801492"/>
    </source>
</evidence>
<dbReference type="GO" id="GO:1902936">
    <property type="term" value="F:phosphatidylinositol bisphosphate binding"/>
    <property type="evidence" value="ECO:0007669"/>
    <property type="project" value="TreeGrafter"/>
</dbReference>
<dbReference type="PRINTS" id="PR00180">
    <property type="entry name" value="CRETINALDHBP"/>
</dbReference>
<dbReference type="AlphaFoldDB" id="A0A8K0D2L7"/>
<name>A0A8K0D2L7_IGNLU</name>
<evidence type="ECO:0000313" key="2">
    <source>
        <dbReference type="EMBL" id="KAF2895012.1"/>
    </source>
</evidence>
<accession>A0A8K0D2L7</accession>
<organism evidence="2 3">
    <name type="scientific">Ignelater luminosus</name>
    <name type="common">Cucubano</name>
    <name type="synonym">Pyrophorus luminosus</name>
    <dbReference type="NCBI Taxonomy" id="2038154"/>
    <lineage>
        <taxon>Eukaryota</taxon>
        <taxon>Metazoa</taxon>
        <taxon>Ecdysozoa</taxon>
        <taxon>Arthropoda</taxon>
        <taxon>Hexapoda</taxon>
        <taxon>Insecta</taxon>
        <taxon>Pterygota</taxon>
        <taxon>Neoptera</taxon>
        <taxon>Endopterygota</taxon>
        <taxon>Coleoptera</taxon>
        <taxon>Polyphaga</taxon>
        <taxon>Elateriformia</taxon>
        <taxon>Elateroidea</taxon>
        <taxon>Elateridae</taxon>
        <taxon>Agrypninae</taxon>
        <taxon>Pyrophorini</taxon>
        <taxon>Ignelater</taxon>
    </lineage>
</organism>
<dbReference type="PANTHER" id="PTHR10174">
    <property type="entry name" value="ALPHA-TOCOPHEROL TRANSFER PROTEIN-RELATED"/>
    <property type="match status" value="1"/>
</dbReference>
<keyword evidence="3" id="KW-1185">Reference proteome</keyword>
<dbReference type="Gene3D" id="3.40.525.10">
    <property type="entry name" value="CRAL-TRIO lipid binding domain"/>
    <property type="match status" value="1"/>
</dbReference>
<dbReference type="PROSITE" id="PS50191">
    <property type="entry name" value="CRAL_TRIO"/>
    <property type="match status" value="1"/>
</dbReference>
<dbReference type="Pfam" id="PF00650">
    <property type="entry name" value="CRAL_TRIO"/>
    <property type="match status" value="1"/>
</dbReference>
<reference evidence="2" key="1">
    <citation type="submission" date="2019-08" db="EMBL/GenBank/DDBJ databases">
        <title>The genome of the North American firefly Photinus pyralis.</title>
        <authorList>
            <consortium name="Photinus pyralis genome working group"/>
            <person name="Fallon T.R."/>
            <person name="Sander Lower S.E."/>
            <person name="Weng J.-K."/>
        </authorList>
    </citation>
    <scope>NUCLEOTIDE SEQUENCE</scope>
    <source>
        <strain evidence="2">TRF0915ILg1</strain>
        <tissue evidence="2">Whole body</tissue>
    </source>
</reference>